<keyword evidence="2" id="KW-0472">Membrane</keyword>
<feature type="transmembrane region" description="Helical" evidence="2">
    <location>
        <begin position="88"/>
        <end position="107"/>
    </location>
</feature>
<accession>A0AAN9G0L0</accession>
<comment type="caution">
    <text evidence="3">The sequence shown here is derived from an EMBL/GenBank/DDBJ whole genome shotgun (WGS) entry which is preliminary data.</text>
</comment>
<proteinExistence type="predicted"/>
<feature type="compositionally biased region" description="Pro residues" evidence="1">
    <location>
        <begin position="7"/>
        <end position="24"/>
    </location>
</feature>
<organism evidence="3 4">
    <name type="scientific">Littorina saxatilis</name>
    <dbReference type="NCBI Taxonomy" id="31220"/>
    <lineage>
        <taxon>Eukaryota</taxon>
        <taxon>Metazoa</taxon>
        <taxon>Spiralia</taxon>
        <taxon>Lophotrochozoa</taxon>
        <taxon>Mollusca</taxon>
        <taxon>Gastropoda</taxon>
        <taxon>Caenogastropoda</taxon>
        <taxon>Littorinimorpha</taxon>
        <taxon>Littorinoidea</taxon>
        <taxon>Littorinidae</taxon>
        <taxon>Littorina</taxon>
    </lineage>
</organism>
<evidence type="ECO:0000313" key="3">
    <source>
        <dbReference type="EMBL" id="KAK7090948.1"/>
    </source>
</evidence>
<dbReference type="EMBL" id="JBAMIC010000024">
    <property type="protein sequence ID" value="KAK7090948.1"/>
    <property type="molecule type" value="Genomic_DNA"/>
</dbReference>
<protein>
    <submittedName>
        <fullName evidence="3">Uncharacterized protein</fullName>
    </submittedName>
</protein>
<evidence type="ECO:0000256" key="2">
    <source>
        <dbReference type="SAM" id="Phobius"/>
    </source>
</evidence>
<dbReference type="Proteomes" id="UP001374579">
    <property type="component" value="Unassembled WGS sequence"/>
</dbReference>
<name>A0AAN9G0L0_9CAEN</name>
<feature type="compositionally biased region" description="Low complexity" evidence="1">
    <location>
        <begin position="25"/>
        <end position="54"/>
    </location>
</feature>
<keyword evidence="2" id="KW-1133">Transmembrane helix</keyword>
<keyword evidence="4" id="KW-1185">Reference proteome</keyword>
<evidence type="ECO:0000313" key="4">
    <source>
        <dbReference type="Proteomes" id="UP001374579"/>
    </source>
</evidence>
<evidence type="ECO:0000256" key="1">
    <source>
        <dbReference type="SAM" id="MobiDB-lite"/>
    </source>
</evidence>
<sequence length="113" mass="12139">MTDPKSTGPPPAYDGGQGPPPQGYGPPQQGYGPPQQGYGPPQHGYGPPQGYAPQSQMHTNTSSTNVIVVGNQPAAQTVIVQKRGVNHCMHCCISFFFFPWIIVWIILCITDDS</sequence>
<gene>
    <name evidence="3" type="ORF">V1264_010680</name>
</gene>
<dbReference type="AlphaFoldDB" id="A0AAN9G0L0"/>
<reference evidence="3 4" key="1">
    <citation type="submission" date="2024-02" db="EMBL/GenBank/DDBJ databases">
        <title>Chromosome-scale genome assembly of the rough periwinkle Littorina saxatilis.</title>
        <authorList>
            <person name="De Jode A."/>
            <person name="Faria R."/>
            <person name="Formenti G."/>
            <person name="Sims Y."/>
            <person name="Smith T.P."/>
            <person name="Tracey A."/>
            <person name="Wood J.M.D."/>
            <person name="Zagrodzka Z.B."/>
            <person name="Johannesson K."/>
            <person name="Butlin R.K."/>
            <person name="Leder E.H."/>
        </authorList>
    </citation>
    <scope>NUCLEOTIDE SEQUENCE [LARGE SCALE GENOMIC DNA]</scope>
    <source>
        <strain evidence="3">Snail1</strain>
        <tissue evidence="3">Muscle</tissue>
    </source>
</reference>
<keyword evidence="2" id="KW-0812">Transmembrane</keyword>
<feature type="region of interest" description="Disordered" evidence="1">
    <location>
        <begin position="1"/>
        <end position="63"/>
    </location>
</feature>